<feature type="compositionally biased region" description="Low complexity" evidence="7">
    <location>
        <begin position="204"/>
        <end position="216"/>
    </location>
</feature>
<comment type="subcellular location">
    <subcellularLocation>
        <location evidence="1 6">Secreted</location>
    </subcellularLocation>
</comment>
<feature type="chain" id="PRO_5025095364" description="S-protein homolog" evidence="6">
    <location>
        <begin position="28"/>
        <end position="249"/>
    </location>
</feature>
<gene>
    <name evidence="8" type="ORF">Ahy_B05g074458</name>
</gene>
<dbReference type="GO" id="GO:0005576">
    <property type="term" value="C:extracellular region"/>
    <property type="evidence" value="ECO:0007669"/>
    <property type="project" value="UniProtKB-SubCell"/>
</dbReference>
<dbReference type="PANTHER" id="PTHR31232">
    <property type="match status" value="1"/>
</dbReference>
<comment type="similarity">
    <text evidence="2 6">Belongs to the plant self-incompatibility (S1) protein family.</text>
</comment>
<accession>A0A444YYY8</accession>
<feature type="region of interest" description="Disordered" evidence="7">
    <location>
        <begin position="168"/>
        <end position="232"/>
    </location>
</feature>
<protein>
    <recommendedName>
        <fullName evidence="6">S-protein homolog</fullName>
    </recommendedName>
</protein>
<reference evidence="8 9" key="1">
    <citation type="submission" date="2019-01" db="EMBL/GenBank/DDBJ databases">
        <title>Sequencing of cultivated peanut Arachis hypogaea provides insights into genome evolution and oil improvement.</title>
        <authorList>
            <person name="Chen X."/>
        </authorList>
    </citation>
    <scope>NUCLEOTIDE SEQUENCE [LARGE SCALE GENOMIC DNA]</scope>
    <source>
        <strain evidence="9">cv. Fuhuasheng</strain>
        <tissue evidence="8">Leaves</tissue>
    </source>
</reference>
<feature type="signal peptide" evidence="6">
    <location>
        <begin position="1"/>
        <end position="27"/>
    </location>
</feature>
<dbReference type="PANTHER" id="PTHR31232:SF43">
    <property type="entry name" value="S-PROTEIN HOMOLOG 29-RELATED"/>
    <property type="match status" value="1"/>
</dbReference>
<evidence type="ECO:0000313" key="8">
    <source>
        <dbReference type="EMBL" id="RYR07135.1"/>
    </source>
</evidence>
<evidence type="ECO:0000256" key="7">
    <source>
        <dbReference type="SAM" id="MobiDB-lite"/>
    </source>
</evidence>
<keyword evidence="9" id="KW-1185">Reference proteome</keyword>
<dbReference type="AlphaFoldDB" id="A0A444YYY8"/>
<dbReference type="Proteomes" id="UP000289738">
    <property type="component" value="Chromosome B05"/>
</dbReference>
<evidence type="ECO:0000256" key="2">
    <source>
        <dbReference type="ARBA" id="ARBA00005581"/>
    </source>
</evidence>
<keyword evidence="4 6" id="KW-0964">Secreted</keyword>
<dbReference type="Pfam" id="PF05938">
    <property type="entry name" value="Self-incomp_S1"/>
    <property type="match status" value="1"/>
</dbReference>
<feature type="compositionally biased region" description="Polar residues" evidence="7">
    <location>
        <begin position="170"/>
        <end position="195"/>
    </location>
</feature>
<proteinExistence type="inferred from homology"/>
<evidence type="ECO:0000313" key="9">
    <source>
        <dbReference type="Proteomes" id="UP000289738"/>
    </source>
</evidence>
<name>A0A444YYY8_ARAHY</name>
<keyword evidence="5 6" id="KW-0732">Signal</keyword>
<evidence type="ECO:0000256" key="5">
    <source>
        <dbReference type="ARBA" id="ARBA00022729"/>
    </source>
</evidence>
<comment type="caution">
    <text evidence="8">The sequence shown here is derived from an EMBL/GenBank/DDBJ whole genome shotgun (WGS) entry which is preliminary data.</text>
</comment>
<evidence type="ECO:0000256" key="6">
    <source>
        <dbReference type="RuleBase" id="RU367044"/>
    </source>
</evidence>
<dbReference type="EMBL" id="SDMP01000015">
    <property type="protein sequence ID" value="RYR07135.1"/>
    <property type="molecule type" value="Genomic_DNA"/>
</dbReference>
<dbReference type="InterPro" id="IPR010264">
    <property type="entry name" value="Self-incomp_S1"/>
</dbReference>
<feature type="compositionally biased region" description="Polar residues" evidence="7">
    <location>
        <begin position="217"/>
        <end position="232"/>
    </location>
</feature>
<evidence type="ECO:0000256" key="3">
    <source>
        <dbReference type="ARBA" id="ARBA00022471"/>
    </source>
</evidence>
<evidence type="ECO:0000256" key="1">
    <source>
        <dbReference type="ARBA" id="ARBA00004613"/>
    </source>
</evidence>
<dbReference type="GO" id="GO:0060320">
    <property type="term" value="P:rejection of self pollen"/>
    <property type="evidence" value="ECO:0007669"/>
    <property type="project" value="UniProtKB-KW"/>
</dbReference>
<evidence type="ECO:0000256" key="4">
    <source>
        <dbReference type="ARBA" id="ARBA00022525"/>
    </source>
</evidence>
<keyword evidence="3 6" id="KW-0713">Self-incompatibility</keyword>
<sequence>MSISVSKVVVSLCTILGLLICFKFNACVIDDGIFPPLKVTVTIINNLSGGKQLTVHCKDKKNDFGFKELQVGQNWSFIFPPWFTSLYFCSFAWSTGFHYFDIYVHNRDIYRCKHCIWDIYELGPCRETGRPPTPNRNLALSSHNLTLSTGAPTTQPLTFLSLEAGGTHFPPTTSKPSSQVPTPKPSSSRTEQRSSVVHHEHEAPATAARQPQPARTKSLTGQHHATTQQRFWSQSTQHLPVFHLATDLS</sequence>
<organism evidence="8 9">
    <name type="scientific">Arachis hypogaea</name>
    <name type="common">Peanut</name>
    <dbReference type="NCBI Taxonomy" id="3818"/>
    <lineage>
        <taxon>Eukaryota</taxon>
        <taxon>Viridiplantae</taxon>
        <taxon>Streptophyta</taxon>
        <taxon>Embryophyta</taxon>
        <taxon>Tracheophyta</taxon>
        <taxon>Spermatophyta</taxon>
        <taxon>Magnoliopsida</taxon>
        <taxon>eudicotyledons</taxon>
        <taxon>Gunneridae</taxon>
        <taxon>Pentapetalae</taxon>
        <taxon>rosids</taxon>
        <taxon>fabids</taxon>
        <taxon>Fabales</taxon>
        <taxon>Fabaceae</taxon>
        <taxon>Papilionoideae</taxon>
        <taxon>50 kb inversion clade</taxon>
        <taxon>dalbergioids sensu lato</taxon>
        <taxon>Dalbergieae</taxon>
        <taxon>Pterocarpus clade</taxon>
        <taxon>Arachis</taxon>
    </lineage>
</organism>